<comment type="function">
    <text evidence="10">Catalyzes the acyloin condensation reaction between C atoms 2 and 3 of pyruvate and glyceraldehyde 3-phosphate to yield 1-deoxy-D-xylulose-5-phosphate (DXP).</text>
</comment>
<evidence type="ECO:0000256" key="4">
    <source>
        <dbReference type="ARBA" id="ARBA00022679"/>
    </source>
</evidence>
<accession>A0A2U1TGN4</accession>
<comment type="similarity">
    <text evidence="2 10">Belongs to the transketolase family. DXPS subfamily.</text>
</comment>
<organism evidence="13 14">
    <name type="scientific">Mycetocola zhujimingii</name>
    <dbReference type="NCBI Taxonomy" id="2079792"/>
    <lineage>
        <taxon>Bacteria</taxon>
        <taxon>Bacillati</taxon>
        <taxon>Actinomycetota</taxon>
        <taxon>Actinomycetes</taxon>
        <taxon>Micrococcales</taxon>
        <taxon>Microbacteriaceae</taxon>
        <taxon>Mycetocola</taxon>
    </lineage>
</organism>
<dbReference type="Pfam" id="PF02780">
    <property type="entry name" value="Transketolase_C"/>
    <property type="match status" value="1"/>
</dbReference>
<dbReference type="EMBL" id="QEFB01000001">
    <property type="protein sequence ID" value="PWC08045.1"/>
    <property type="molecule type" value="Genomic_DNA"/>
</dbReference>
<keyword evidence="5 10" id="KW-0479">Metal-binding</keyword>
<dbReference type="AlphaFoldDB" id="A0A2U1TGN4"/>
<dbReference type="PROSITE" id="PS00801">
    <property type="entry name" value="TRANSKETOLASE_1"/>
    <property type="match status" value="1"/>
</dbReference>
<dbReference type="InterPro" id="IPR005475">
    <property type="entry name" value="Transketolase-like_Pyr-bd"/>
</dbReference>
<dbReference type="RefSeq" id="WP_108961935.1">
    <property type="nucleotide sequence ID" value="NZ_QEFB01000001.1"/>
</dbReference>
<dbReference type="SUPFAM" id="SSF52922">
    <property type="entry name" value="TK C-terminal domain-like"/>
    <property type="match status" value="1"/>
</dbReference>
<dbReference type="NCBIfam" id="NF003933">
    <property type="entry name" value="PRK05444.2-2"/>
    <property type="match status" value="1"/>
</dbReference>
<evidence type="ECO:0000256" key="11">
    <source>
        <dbReference type="SAM" id="MobiDB-lite"/>
    </source>
</evidence>
<dbReference type="PANTHER" id="PTHR43322">
    <property type="entry name" value="1-D-DEOXYXYLULOSE 5-PHOSPHATE SYNTHASE-RELATED"/>
    <property type="match status" value="1"/>
</dbReference>
<dbReference type="GO" id="GO:0016114">
    <property type="term" value="P:terpenoid biosynthetic process"/>
    <property type="evidence" value="ECO:0007669"/>
    <property type="project" value="UniProtKB-UniRule"/>
</dbReference>
<feature type="binding site" evidence="10">
    <location>
        <begin position="146"/>
        <end position="147"/>
    </location>
    <ligand>
        <name>thiamine diphosphate</name>
        <dbReference type="ChEBI" id="CHEBI:58937"/>
    </ligand>
</feature>
<comment type="pathway">
    <text evidence="1 10">Metabolic intermediate biosynthesis; 1-deoxy-D-xylulose 5-phosphate biosynthesis; 1-deoxy-D-xylulose 5-phosphate from D-glyceraldehyde 3-phosphate and pyruvate: step 1/1.</text>
</comment>
<feature type="binding site" evidence="10">
    <location>
        <position position="73"/>
    </location>
    <ligand>
        <name>thiamine diphosphate</name>
        <dbReference type="ChEBI" id="CHEBI:58937"/>
    </ligand>
</feature>
<dbReference type="NCBIfam" id="TIGR00204">
    <property type="entry name" value="dxs"/>
    <property type="match status" value="1"/>
</dbReference>
<evidence type="ECO:0000256" key="2">
    <source>
        <dbReference type="ARBA" id="ARBA00011081"/>
    </source>
</evidence>
<reference evidence="14" key="1">
    <citation type="submission" date="2018-04" db="EMBL/GenBank/DDBJ databases">
        <authorList>
            <person name="Liu S."/>
            <person name="Wang Z."/>
            <person name="Li J."/>
        </authorList>
    </citation>
    <scope>NUCLEOTIDE SEQUENCE [LARGE SCALE GENOMIC DNA]</scope>
    <source>
        <strain evidence="14">622</strain>
    </source>
</reference>
<feature type="binding site" evidence="10">
    <location>
        <position position="175"/>
    </location>
    <ligand>
        <name>thiamine diphosphate</name>
        <dbReference type="ChEBI" id="CHEBI:58937"/>
    </ligand>
</feature>
<feature type="binding site" evidence="10">
    <location>
        <position position="369"/>
    </location>
    <ligand>
        <name>thiamine diphosphate</name>
        <dbReference type="ChEBI" id="CHEBI:58937"/>
    </ligand>
</feature>
<keyword evidence="7 10" id="KW-0784">Thiamine biosynthesis</keyword>
<evidence type="ECO:0000256" key="5">
    <source>
        <dbReference type="ARBA" id="ARBA00022723"/>
    </source>
</evidence>
<evidence type="ECO:0000313" key="14">
    <source>
        <dbReference type="Proteomes" id="UP000244962"/>
    </source>
</evidence>
<dbReference type="Gene3D" id="3.40.50.970">
    <property type="match status" value="2"/>
</dbReference>
<feature type="binding site" evidence="10">
    <location>
        <position position="145"/>
    </location>
    <ligand>
        <name>Mg(2+)</name>
        <dbReference type="ChEBI" id="CHEBI:18420"/>
    </ligand>
</feature>
<dbReference type="InterPro" id="IPR005477">
    <property type="entry name" value="Dxylulose-5-P_synthase"/>
</dbReference>
<comment type="subunit">
    <text evidence="3 10">Homodimer.</text>
</comment>
<comment type="cofactor">
    <cofactor evidence="10">
        <name>Mg(2+)</name>
        <dbReference type="ChEBI" id="CHEBI:18420"/>
    </cofactor>
    <text evidence="10">Binds 1 Mg(2+) ion per subunit.</text>
</comment>
<dbReference type="Proteomes" id="UP000244962">
    <property type="component" value="Unassembled WGS sequence"/>
</dbReference>
<feature type="binding site" evidence="10">
    <location>
        <position position="287"/>
    </location>
    <ligand>
        <name>thiamine diphosphate</name>
        <dbReference type="ChEBI" id="CHEBI:58937"/>
    </ligand>
</feature>
<feature type="binding site" evidence="10">
    <location>
        <position position="175"/>
    </location>
    <ligand>
        <name>Mg(2+)</name>
        <dbReference type="ChEBI" id="CHEBI:18420"/>
    </ligand>
</feature>
<keyword evidence="14" id="KW-1185">Reference proteome</keyword>
<keyword evidence="8 10" id="KW-0786">Thiamine pyrophosphate</keyword>
<dbReference type="CDD" id="cd02007">
    <property type="entry name" value="TPP_DXS"/>
    <property type="match status" value="1"/>
</dbReference>
<dbReference type="SUPFAM" id="SSF52518">
    <property type="entry name" value="Thiamin diphosphate-binding fold (THDP-binding)"/>
    <property type="match status" value="2"/>
</dbReference>
<name>A0A2U1TGN4_9MICO</name>
<evidence type="ECO:0000256" key="9">
    <source>
        <dbReference type="ARBA" id="ARBA00023229"/>
    </source>
</evidence>
<evidence type="ECO:0000256" key="1">
    <source>
        <dbReference type="ARBA" id="ARBA00004980"/>
    </source>
</evidence>
<evidence type="ECO:0000256" key="10">
    <source>
        <dbReference type="HAMAP-Rule" id="MF_00315"/>
    </source>
</evidence>
<dbReference type="Pfam" id="PF02779">
    <property type="entry name" value="Transket_pyr"/>
    <property type="match status" value="1"/>
</dbReference>
<feature type="domain" description="Transketolase-like pyrimidine-binding" evidence="12">
    <location>
        <begin position="318"/>
        <end position="483"/>
    </location>
</feature>
<dbReference type="SMART" id="SM00861">
    <property type="entry name" value="Transket_pyr"/>
    <property type="match status" value="1"/>
</dbReference>
<dbReference type="InterPro" id="IPR009014">
    <property type="entry name" value="Transketo_C/PFOR_II"/>
</dbReference>
<dbReference type="Gene3D" id="3.40.50.920">
    <property type="match status" value="1"/>
</dbReference>
<comment type="caution">
    <text evidence="13">The sequence shown here is derived from an EMBL/GenBank/DDBJ whole genome shotgun (WGS) entry which is preliminary data.</text>
</comment>
<feature type="region of interest" description="Disordered" evidence="11">
    <location>
        <begin position="630"/>
        <end position="649"/>
    </location>
</feature>
<feature type="binding site" evidence="10">
    <location>
        <begin position="113"/>
        <end position="115"/>
    </location>
    <ligand>
        <name>thiamine diphosphate</name>
        <dbReference type="ChEBI" id="CHEBI:58937"/>
    </ligand>
</feature>
<dbReference type="GO" id="GO:0005829">
    <property type="term" value="C:cytosol"/>
    <property type="evidence" value="ECO:0007669"/>
    <property type="project" value="TreeGrafter"/>
</dbReference>
<dbReference type="HAMAP" id="MF_00315">
    <property type="entry name" value="DXP_synth"/>
    <property type="match status" value="1"/>
</dbReference>
<evidence type="ECO:0000256" key="3">
    <source>
        <dbReference type="ARBA" id="ARBA00011738"/>
    </source>
</evidence>
<evidence type="ECO:0000259" key="12">
    <source>
        <dbReference type="SMART" id="SM00861"/>
    </source>
</evidence>
<dbReference type="UniPathway" id="UPA00064">
    <property type="reaction ID" value="UER00091"/>
</dbReference>
<protein>
    <recommendedName>
        <fullName evidence="10">1-deoxy-D-xylulose-5-phosphate synthase</fullName>
        <ecNumber evidence="10">2.2.1.7</ecNumber>
    </recommendedName>
    <alternativeName>
        <fullName evidence="10">1-deoxyxylulose-5-phosphate synthase</fullName>
        <shortName evidence="10">DXP synthase</shortName>
        <shortName evidence="10">DXPS</shortName>
    </alternativeName>
</protein>
<dbReference type="GO" id="GO:0009228">
    <property type="term" value="P:thiamine biosynthetic process"/>
    <property type="evidence" value="ECO:0007669"/>
    <property type="project" value="UniProtKB-UniRule"/>
</dbReference>
<keyword evidence="9 10" id="KW-0414">Isoprene biosynthesis</keyword>
<gene>
    <name evidence="10 13" type="primary">dxs</name>
    <name evidence="13" type="ORF">DF223_01425</name>
</gene>
<dbReference type="InterPro" id="IPR020826">
    <property type="entry name" value="Transketolase_BS"/>
</dbReference>
<dbReference type="EC" id="2.2.1.7" evidence="10"/>
<dbReference type="GO" id="GO:0019288">
    <property type="term" value="P:isopentenyl diphosphate biosynthetic process, methylerythritol 4-phosphate pathway"/>
    <property type="evidence" value="ECO:0007669"/>
    <property type="project" value="TreeGrafter"/>
</dbReference>
<keyword evidence="6 10" id="KW-0460">Magnesium</keyword>
<dbReference type="InterPro" id="IPR029061">
    <property type="entry name" value="THDP-binding"/>
</dbReference>
<dbReference type="PANTHER" id="PTHR43322:SF5">
    <property type="entry name" value="1-DEOXY-D-XYLULOSE-5-PHOSPHATE SYNTHASE, CHLOROPLASTIC"/>
    <property type="match status" value="1"/>
</dbReference>
<comment type="catalytic activity">
    <reaction evidence="10">
        <text>D-glyceraldehyde 3-phosphate + pyruvate + H(+) = 1-deoxy-D-xylulose 5-phosphate + CO2</text>
        <dbReference type="Rhea" id="RHEA:12605"/>
        <dbReference type="ChEBI" id="CHEBI:15361"/>
        <dbReference type="ChEBI" id="CHEBI:15378"/>
        <dbReference type="ChEBI" id="CHEBI:16526"/>
        <dbReference type="ChEBI" id="CHEBI:57792"/>
        <dbReference type="ChEBI" id="CHEBI:59776"/>
        <dbReference type="EC" id="2.2.1.7"/>
    </reaction>
</comment>
<evidence type="ECO:0000256" key="7">
    <source>
        <dbReference type="ARBA" id="ARBA00022977"/>
    </source>
</evidence>
<dbReference type="PROSITE" id="PS00802">
    <property type="entry name" value="TRANSKETOLASE_2"/>
    <property type="match status" value="1"/>
</dbReference>
<dbReference type="CDD" id="cd07033">
    <property type="entry name" value="TPP_PYR_DXS_TK_like"/>
    <property type="match status" value="1"/>
</dbReference>
<comment type="cofactor">
    <cofactor evidence="10">
        <name>thiamine diphosphate</name>
        <dbReference type="ChEBI" id="CHEBI:58937"/>
    </cofactor>
    <text evidence="10">Binds 1 thiamine pyrophosphate per subunit.</text>
</comment>
<evidence type="ECO:0000256" key="8">
    <source>
        <dbReference type="ARBA" id="ARBA00023052"/>
    </source>
</evidence>
<dbReference type="Pfam" id="PF13292">
    <property type="entry name" value="DXP_synthase_N"/>
    <property type="match status" value="1"/>
</dbReference>
<keyword evidence="4 10" id="KW-0808">Transferase</keyword>
<sequence length="649" mass="70098">MGLLESIRGPRDLDALSKDQLNQLAAEIRTFLVSEVSRTGGHLGPNLGVVELTLAIHRVFDSPSDAIVFDTGHQSYVHKLLTGRQDFENLRERGGLAGYPQRSESPHDIVESSHASSSLSWADGISRAFEMTGQTERSVVAVVGDGALTGGMTWEALNNISDDNTRRLVIVVNDNGRSYAPTIGGMARFLNTVRTRRTYKDLYITSQRMFDRLGGPGRAFYRGVRGGTHGFLSRFSNNEALYSNLDIKYIGPVDGHDLNAMQEALEQAKNYGTPVIVHAITQKGKGFAPAVDDEADQFHAVGKIDPLTGVSMSSSSAETWTGVFSDTLVGLAEQNDRIVGVTAAMLRPTGLHKLAERFPDRVHDVGIAEQHAATSAAGLAFGGLHPVVAIYATFINRAFDQILMDIALHKAGVTFVLDRAGVTGPDGPSHHGIWDLAILQLVPGIRLAAPRDAERLREELAEAIEVDDAPTVIRFPKGSVLEPIPALRRTDDNVDVLYESHKPDVLIVTVGPMADIGLDVARRLEAQGIGATVIDPRWVVPVPASVIEFAREHRLVITIEDGIRVGGVGTRIRQDLRSAGVDTAVDELGLPDTFIDHATREQIMIDAGLTGQQIARDVVAQVLGSRIPVARPEPESGVSEPSEHSSEQA</sequence>
<dbReference type="GO" id="GO:0030976">
    <property type="term" value="F:thiamine pyrophosphate binding"/>
    <property type="evidence" value="ECO:0007669"/>
    <property type="project" value="UniProtKB-UniRule"/>
</dbReference>
<evidence type="ECO:0000313" key="13">
    <source>
        <dbReference type="EMBL" id="PWC08045.1"/>
    </source>
</evidence>
<dbReference type="FunFam" id="3.40.50.970:FF:000005">
    <property type="entry name" value="1-deoxy-D-xylulose-5-phosphate synthase"/>
    <property type="match status" value="1"/>
</dbReference>
<dbReference type="InterPro" id="IPR049557">
    <property type="entry name" value="Transketolase_CS"/>
</dbReference>
<proteinExistence type="inferred from homology"/>
<evidence type="ECO:0000256" key="6">
    <source>
        <dbReference type="ARBA" id="ARBA00022842"/>
    </source>
</evidence>
<dbReference type="InterPro" id="IPR033248">
    <property type="entry name" value="Transketolase_C"/>
</dbReference>
<dbReference type="GO" id="GO:0000287">
    <property type="term" value="F:magnesium ion binding"/>
    <property type="evidence" value="ECO:0007669"/>
    <property type="project" value="UniProtKB-UniRule"/>
</dbReference>
<dbReference type="GO" id="GO:0008661">
    <property type="term" value="F:1-deoxy-D-xylulose-5-phosphate synthase activity"/>
    <property type="evidence" value="ECO:0007669"/>
    <property type="project" value="UniProtKB-UniRule"/>
</dbReference>